<dbReference type="UniPathway" id="UPA00539"/>
<evidence type="ECO:0000256" key="1">
    <source>
        <dbReference type="ARBA" id="ARBA00022905"/>
    </source>
</evidence>
<accession>A0A1I1KLL3</accession>
<evidence type="ECO:0000259" key="4">
    <source>
        <dbReference type="Pfam" id="PF03070"/>
    </source>
</evidence>
<dbReference type="GO" id="GO:0018189">
    <property type="term" value="P:pyrroloquinoline quinone biosynthetic process"/>
    <property type="evidence" value="ECO:0007669"/>
    <property type="project" value="UniProtKB-UniRule"/>
</dbReference>
<comment type="similarity">
    <text evidence="3">Belongs to the PqqC family.</text>
</comment>
<dbReference type="RefSeq" id="WP_245742955.1">
    <property type="nucleotide sequence ID" value="NZ_FOLY01000004.1"/>
</dbReference>
<dbReference type="Pfam" id="PF03070">
    <property type="entry name" value="TENA_THI-4"/>
    <property type="match status" value="1"/>
</dbReference>
<keyword evidence="1 3" id="KW-0884">PQQ biosynthesis</keyword>
<comment type="pathway">
    <text evidence="3">Cofactor biosynthesis; pyrroloquinoline quinone biosynthesis.</text>
</comment>
<comment type="catalytic activity">
    <reaction evidence="3">
        <text>6-(2-amino-2-carboxyethyl)-7,8-dioxo-1,2,3,4,7,8-hexahydroquinoline-2,4-dicarboxylate + 3 O2 = pyrroloquinoline quinone + 2 H2O2 + 2 H2O + H(+)</text>
        <dbReference type="Rhea" id="RHEA:10692"/>
        <dbReference type="ChEBI" id="CHEBI:15377"/>
        <dbReference type="ChEBI" id="CHEBI:15378"/>
        <dbReference type="ChEBI" id="CHEBI:15379"/>
        <dbReference type="ChEBI" id="CHEBI:16240"/>
        <dbReference type="ChEBI" id="CHEBI:58442"/>
        <dbReference type="ChEBI" id="CHEBI:58778"/>
        <dbReference type="EC" id="1.3.3.11"/>
    </reaction>
</comment>
<dbReference type="STRING" id="402385.SAMN05421848_2032"/>
<comment type="function">
    <text evidence="3">Ring cyclization and eight-electron oxidation of 3a-(2-amino-2-carboxyethyl)-4,5-dioxo-4,5,6,7,8,9-hexahydroquinoline-7,9-dicarboxylic-acid to PQQ.</text>
</comment>
<dbReference type="GO" id="GO:0033732">
    <property type="term" value="F:pyrroloquinoline-quinone synthase activity"/>
    <property type="evidence" value="ECO:0007669"/>
    <property type="project" value="UniProtKB-EC"/>
</dbReference>
<name>A0A1I1KLL3_9GAMM</name>
<evidence type="ECO:0000256" key="3">
    <source>
        <dbReference type="HAMAP-Rule" id="MF_00654"/>
    </source>
</evidence>
<dbReference type="InterPro" id="IPR004305">
    <property type="entry name" value="Thiaminase-2/PQQC"/>
</dbReference>
<keyword evidence="2 3" id="KW-0560">Oxidoreductase</keyword>
<dbReference type="Gene3D" id="1.20.910.10">
    <property type="entry name" value="Heme oxygenase-like"/>
    <property type="match status" value="1"/>
</dbReference>
<dbReference type="PANTHER" id="PTHR40279:SF3">
    <property type="entry name" value="4-AMINOBENZOATE SYNTHASE"/>
    <property type="match status" value="1"/>
</dbReference>
<evidence type="ECO:0000313" key="5">
    <source>
        <dbReference type="EMBL" id="SFC61152.1"/>
    </source>
</evidence>
<proteinExistence type="inferred from homology"/>
<dbReference type="EMBL" id="FOLY01000004">
    <property type="protein sequence ID" value="SFC61152.1"/>
    <property type="molecule type" value="Genomic_DNA"/>
</dbReference>
<dbReference type="PANTHER" id="PTHR40279">
    <property type="entry name" value="PQQC-LIKE PROTEIN"/>
    <property type="match status" value="1"/>
</dbReference>
<dbReference type="InterPro" id="IPR011845">
    <property type="entry name" value="PqqC"/>
</dbReference>
<dbReference type="InterPro" id="IPR039068">
    <property type="entry name" value="PqqC-like"/>
</dbReference>
<sequence>MSSLDAPLSNVTEPMSAEALEARLREIGEARYHHRHPFQLALQGGELDRCQVRAWALNRYYYQAMIPIKDATLMARLDDPDWRREWRSRLVDHDGEAPGDGGIERWLKLTDGLGLERDMVRSTRFILPATRFAVEAYTHFVRDRTLLEAVASSLTELFSPKVIGTRVSGMLEHYDFVAEETLAYFRPRLTQAPHDAERALAYVREHARRADQQQAVLEALVFKCDVLWTMLDALQHAYIEGHRPPGAWDGEYGLIEGAAP</sequence>
<dbReference type="NCBIfam" id="TIGR02111">
    <property type="entry name" value="PQQ_syn_pqqC"/>
    <property type="match status" value="1"/>
</dbReference>
<keyword evidence="6" id="KW-1185">Reference proteome</keyword>
<evidence type="ECO:0000313" key="6">
    <source>
        <dbReference type="Proteomes" id="UP000199046"/>
    </source>
</evidence>
<dbReference type="EC" id="1.3.3.11" evidence="3"/>
<dbReference type="SUPFAM" id="SSF48613">
    <property type="entry name" value="Heme oxygenase-like"/>
    <property type="match status" value="1"/>
</dbReference>
<protein>
    <recommendedName>
        <fullName evidence="3">Pyrroloquinoline-quinone synthase</fullName>
        <ecNumber evidence="3">1.3.3.11</ecNumber>
    </recommendedName>
    <alternativeName>
        <fullName evidence="3">Coenzyme PQQ synthesis protein C</fullName>
    </alternativeName>
    <alternativeName>
        <fullName evidence="3">Pyrroloquinoline quinone biosynthesis protein C</fullName>
    </alternativeName>
</protein>
<gene>
    <name evidence="3" type="primary">pqqC</name>
    <name evidence="5" type="ORF">SAMN05421848_2032</name>
</gene>
<dbReference type="HAMAP" id="MF_00654">
    <property type="entry name" value="PQQ_syn_PqqC"/>
    <property type="match status" value="1"/>
</dbReference>
<reference evidence="6" key="1">
    <citation type="submission" date="2016-10" db="EMBL/GenBank/DDBJ databases">
        <authorList>
            <person name="Varghese N."/>
            <person name="Submissions S."/>
        </authorList>
    </citation>
    <scope>NUCLEOTIDE SEQUENCE [LARGE SCALE GENOMIC DNA]</scope>
    <source>
        <strain evidence="6">DSM 23439</strain>
    </source>
</reference>
<dbReference type="InterPro" id="IPR016084">
    <property type="entry name" value="Haem_Oase-like_multi-hlx"/>
</dbReference>
<evidence type="ECO:0000256" key="2">
    <source>
        <dbReference type="ARBA" id="ARBA00023002"/>
    </source>
</evidence>
<organism evidence="5 6">
    <name type="scientific">Kushneria avicenniae</name>
    <dbReference type="NCBI Taxonomy" id="402385"/>
    <lineage>
        <taxon>Bacteria</taxon>
        <taxon>Pseudomonadati</taxon>
        <taxon>Pseudomonadota</taxon>
        <taxon>Gammaproteobacteria</taxon>
        <taxon>Oceanospirillales</taxon>
        <taxon>Halomonadaceae</taxon>
        <taxon>Kushneria</taxon>
    </lineage>
</organism>
<dbReference type="Proteomes" id="UP000199046">
    <property type="component" value="Unassembled WGS sequence"/>
</dbReference>
<dbReference type="AlphaFoldDB" id="A0A1I1KLL3"/>
<feature type="domain" description="Thiaminase-2/PQQC" evidence="4">
    <location>
        <begin position="22"/>
        <end position="232"/>
    </location>
</feature>